<dbReference type="GO" id="GO:0016301">
    <property type="term" value="F:kinase activity"/>
    <property type="evidence" value="ECO:0007669"/>
    <property type="project" value="UniProtKB-KW"/>
</dbReference>
<keyword evidence="1" id="KW-0418">Kinase</keyword>
<evidence type="ECO:0000313" key="1">
    <source>
        <dbReference type="EMBL" id="CDE35025.1"/>
    </source>
</evidence>
<dbReference type="AlphaFoldDB" id="R7H6K6"/>
<comment type="caution">
    <text evidence="1">The sequence shown here is derived from an EMBL/GenBank/DDBJ whole genome shotgun (WGS) entry which is preliminary data.</text>
</comment>
<gene>
    <name evidence="1" type="ORF">BN741_00485</name>
</gene>
<dbReference type="RefSeq" id="WP_022429761.1">
    <property type="nucleotide sequence ID" value="NZ_FR899185.1"/>
</dbReference>
<dbReference type="Proteomes" id="UP000018072">
    <property type="component" value="Unassembled WGS sequence"/>
</dbReference>
<dbReference type="GeneID" id="78338463"/>
<keyword evidence="1" id="KW-0808">Transferase</keyword>
<organism evidence="1">
    <name type="scientific">Leyella stercorea CAG:629</name>
    <dbReference type="NCBI Taxonomy" id="1263103"/>
    <lineage>
        <taxon>Bacteria</taxon>
        <taxon>Pseudomonadati</taxon>
        <taxon>Bacteroidota</taxon>
        <taxon>Bacteroidia</taxon>
        <taxon>Bacteroidales</taxon>
        <taxon>Prevotellaceae</taxon>
        <taxon>Leyella</taxon>
    </lineage>
</organism>
<dbReference type="EMBL" id="CBIT010000296">
    <property type="protein sequence ID" value="CDE35025.1"/>
    <property type="molecule type" value="Genomic_DNA"/>
</dbReference>
<proteinExistence type="predicted"/>
<reference evidence="1" key="1">
    <citation type="submission" date="2012-11" db="EMBL/GenBank/DDBJ databases">
        <title>Dependencies among metagenomic species, viruses, plasmids and units of genetic variation.</title>
        <authorList>
            <person name="Nielsen H.B."/>
            <person name="Almeida M."/>
            <person name="Juncker A.S."/>
            <person name="Rasmussen S."/>
            <person name="Li J."/>
            <person name="Sunagawa S."/>
            <person name="Plichta D."/>
            <person name="Gautier L."/>
            <person name="Le Chatelier E."/>
            <person name="Peletier E."/>
            <person name="Bonde I."/>
            <person name="Nielsen T."/>
            <person name="Manichanh C."/>
            <person name="Arumugam M."/>
            <person name="Batto J."/>
            <person name="Santos M.B.Q.D."/>
            <person name="Blom N."/>
            <person name="Borruel N."/>
            <person name="Burgdorf K.S."/>
            <person name="Boumezbeur F."/>
            <person name="Casellas F."/>
            <person name="Dore J."/>
            <person name="Guarner F."/>
            <person name="Hansen T."/>
            <person name="Hildebrand F."/>
            <person name="Kaas R.S."/>
            <person name="Kennedy S."/>
            <person name="Kristiansen K."/>
            <person name="Kultima J.R."/>
            <person name="Leonard P."/>
            <person name="Levenez F."/>
            <person name="Lund O."/>
            <person name="Moumen B."/>
            <person name="Le Paslier D."/>
            <person name="Pons N."/>
            <person name="Pedersen O."/>
            <person name="Prifti E."/>
            <person name="Qin J."/>
            <person name="Raes J."/>
            <person name="Tap J."/>
            <person name="Tims S."/>
            <person name="Ussery D.W."/>
            <person name="Yamada T."/>
            <person name="MetaHit consortium"/>
            <person name="Renault P."/>
            <person name="Sicheritz-Ponten T."/>
            <person name="Bork P."/>
            <person name="Wang J."/>
            <person name="Brunak S."/>
            <person name="Ehrlich S.D."/>
        </authorList>
    </citation>
    <scope>NUCLEOTIDE SEQUENCE [LARGE SCALE GENOMIC DNA]</scope>
</reference>
<sequence length="49" mass="5895">MEKITKAEALRRWNSAKEQKKAMVEKMREMLYDDYKTRTGEEPVTFNVL</sequence>
<protein>
    <submittedName>
        <fullName evidence="1">Protein tyrosine kinase 2 beta(FADK 2)</fullName>
    </submittedName>
</protein>
<accession>R7H6K6</accession>
<name>R7H6K6_9BACT</name>